<sequence length="103" mass="12238">MLRRFADIEKLFPEFNELLVAQAGEKCPCRSHIHLITDTSKVHLRIRDKYIVQIVPTFRDADIWPRSTSHWSFPGTKFSVWPHPNQINYVKKILISYQNNQFI</sequence>
<name>A0A816LMA1_9BILA</name>
<accession>A0A816LMA1</accession>
<evidence type="ECO:0000259" key="1">
    <source>
        <dbReference type="Pfam" id="PF03281"/>
    </source>
</evidence>
<dbReference type="Proteomes" id="UP000663866">
    <property type="component" value="Unassembled WGS sequence"/>
</dbReference>
<evidence type="ECO:0000313" key="2">
    <source>
        <dbReference type="EMBL" id="CAF1948814.1"/>
    </source>
</evidence>
<dbReference type="InterPro" id="IPR046903">
    <property type="entry name" value="Mab-21-like_nuc_Trfase"/>
</dbReference>
<protein>
    <recommendedName>
        <fullName evidence="1">Mab-21-like nucleotidyltransferase domain-containing protein</fullName>
    </recommendedName>
</protein>
<dbReference type="EMBL" id="CAJOBG010007620">
    <property type="protein sequence ID" value="CAF4222037.1"/>
    <property type="molecule type" value="Genomic_DNA"/>
</dbReference>
<feature type="domain" description="Mab-21-like nucleotidyltransferase" evidence="1">
    <location>
        <begin position="20"/>
        <end position="92"/>
    </location>
</feature>
<evidence type="ECO:0000313" key="5">
    <source>
        <dbReference type="Proteomes" id="UP000663866"/>
    </source>
</evidence>
<evidence type="ECO:0000313" key="4">
    <source>
        <dbReference type="Proteomes" id="UP000663856"/>
    </source>
</evidence>
<dbReference type="Pfam" id="PF03281">
    <property type="entry name" value="Mab-21"/>
    <property type="match status" value="1"/>
</dbReference>
<keyword evidence="5" id="KW-1185">Reference proteome</keyword>
<gene>
    <name evidence="3" type="ORF">OVN521_LOCUS27495</name>
    <name evidence="2" type="ORF">WKI299_LOCUS2304</name>
</gene>
<organism evidence="2 4">
    <name type="scientific">Rotaria magnacalcarata</name>
    <dbReference type="NCBI Taxonomy" id="392030"/>
    <lineage>
        <taxon>Eukaryota</taxon>
        <taxon>Metazoa</taxon>
        <taxon>Spiralia</taxon>
        <taxon>Gnathifera</taxon>
        <taxon>Rotifera</taxon>
        <taxon>Eurotatoria</taxon>
        <taxon>Bdelloidea</taxon>
        <taxon>Philodinida</taxon>
        <taxon>Philodinidae</taxon>
        <taxon>Rotaria</taxon>
    </lineage>
</organism>
<dbReference type="Proteomes" id="UP000663856">
    <property type="component" value="Unassembled WGS sequence"/>
</dbReference>
<reference evidence="2" key="1">
    <citation type="submission" date="2021-02" db="EMBL/GenBank/DDBJ databases">
        <authorList>
            <person name="Nowell W R."/>
        </authorList>
    </citation>
    <scope>NUCLEOTIDE SEQUENCE</scope>
</reference>
<evidence type="ECO:0000313" key="3">
    <source>
        <dbReference type="EMBL" id="CAF4222037.1"/>
    </source>
</evidence>
<comment type="caution">
    <text evidence="2">The sequence shown here is derived from an EMBL/GenBank/DDBJ whole genome shotgun (WGS) entry which is preliminary data.</text>
</comment>
<dbReference type="AlphaFoldDB" id="A0A816LMA1"/>
<dbReference type="EMBL" id="CAJNRF010000237">
    <property type="protein sequence ID" value="CAF1948814.1"/>
    <property type="molecule type" value="Genomic_DNA"/>
</dbReference>
<proteinExistence type="predicted"/>